<dbReference type="InterPro" id="IPR017500">
    <property type="entry name" value="Phage_infect_YhgE_N"/>
</dbReference>
<evidence type="ECO:0000256" key="1">
    <source>
        <dbReference type="ARBA" id="ARBA00004141"/>
    </source>
</evidence>
<dbReference type="GO" id="GO:0140359">
    <property type="term" value="F:ABC-type transporter activity"/>
    <property type="evidence" value="ECO:0007669"/>
    <property type="project" value="InterPro"/>
</dbReference>
<dbReference type="EMBL" id="LITT01000007">
    <property type="protein sequence ID" value="OAA91189.1"/>
    <property type="molecule type" value="Genomic_DNA"/>
</dbReference>
<evidence type="ECO:0000256" key="3">
    <source>
        <dbReference type="ARBA" id="ARBA00022989"/>
    </source>
</evidence>
<dbReference type="OrthoDB" id="9811483at2"/>
<feature type="transmembrane region" description="Helical" evidence="6">
    <location>
        <begin position="560"/>
        <end position="580"/>
    </location>
</feature>
<dbReference type="InterPro" id="IPR017501">
    <property type="entry name" value="Phage_infect_YhgE_C"/>
</dbReference>
<evidence type="ECO:0000256" key="4">
    <source>
        <dbReference type="ARBA" id="ARBA00023136"/>
    </source>
</evidence>
<feature type="coiled-coil region" evidence="5">
    <location>
        <begin position="345"/>
        <end position="372"/>
    </location>
</feature>
<feature type="transmembrane region" description="Helical" evidence="6">
    <location>
        <begin position="592"/>
        <end position="614"/>
    </location>
</feature>
<name>A0A162NAZ1_9CLOT</name>
<dbReference type="PANTHER" id="PTHR43077">
    <property type="entry name" value="TRANSPORT PERMEASE YVFS-RELATED"/>
    <property type="match status" value="1"/>
</dbReference>
<keyword evidence="5" id="KW-0175">Coiled coil</keyword>
<feature type="transmembrane region" description="Helical" evidence="6">
    <location>
        <begin position="521"/>
        <end position="540"/>
    </location>
</feature>
<dbReference type="Gene3D" id="3.40.1710.10">
    <property type="entry name" value="abc type-2 transporter like domain"/>
    <property type="match status" value="1"/>
</dbReference>
<dbReference type="InterPro" id="IPR013525">
    <property type="entry name" value="ABC2_TM"/>
</dbReference>
<dbReference type="PANTHER" id="PTHR43077:SF10">
    <property type="entry name" value="TRANSPORT PERMEASE PROTEIN"/>
    <property type="match status" value="1"/>
</dbReference>
<keyword evidence="2 6" id="KW-0812">Transmembrane</keyword>
<evidence type="ECO:0000256" key="2">
    <source>
        <dbReference type="ARBA" id="ARBA00022692"/>
    </source>
</evidence>
<reference evidence="8 9" key="1">
    <citation type="journal article" date="2015" name="Biotechnol. Bioeng.">
        <title>Genome sequence and phenotypic characterization of Caulobacter segnis.</title>
        <authorList>
            <person name="Patel S."/>
            <person name="Fletcher B."/>
            <person name="Scott D.C."/>
            <person name="Ely B."/>
        </authorList>
    </citation>
    <scope>NUCLEOTIDE SEQUENCE [LARGE SCALE GENOMIC DNA]</scope>
    <source>
        <strain evidence="8 9">ERI-2</strain>
    </source>
</reference>
<keyword evidence="4 6" id="KW-0472">Membrane</keyword>
<feature type="domain" description="ABC-2 type transporter transmembrane" evidence="7">
    <location>
        <begin position="30"/>
        <end position="178"/>
    </location>
</feature>
<dbReference type="PATRIC" id="fig|1538.10.peg.1253"/>
<keyword evidence="3 6" id="KW-1133">Transmembrane helix</keyword>
<organism evidence="8 9">
    <name type="scientific">Clostridium ljungdahlii</name>
    <dbReference type="NCBI Taxonomy" id="1538"/>
    <lineage>
        <taxon>Bacteria</taxon>
        <taxon>Bacillati</taxon>
        <taxon>Bacillota</taxon>
        <taxon>Clostridia</taxon>
        <taxon>Eubacteriales</taxon>
        <taxon>Clostridiaceae</taxon>
        <taxon>Clostridium</taxon>
    </lineage>
</organism>
<evidence type="ECO:0000256" key="6">
    <source>
        <dbReference type="SAM" id="Phobius"/>
    </source>
</evidence>
<comment type="subcellular location">
    <subcellularLocation>
        <location evidence="1">Membrane</location>
        <topology evidence="1">Multi-pass membrane protein</topology>
    </subcellularLocation>
</comment>
<feature type="transmembrane region" description="Helical" evidence="6">
    <location>
        <begin position="669"/>
        <end position="698"/>
    </location>
</feature>
<sequence>MLSNIIKVFKRDMKSIVKNKMTMLIVAGVCILPSLYAWVNIKACWDPYGNTSNIPVAIVNEDKGTNFKGENLNTGNKIVEKLKDNHKIGWKFVNAKNADMGIIDGTYYAMIEIPEDFSKNITSITSDTPKKAQIIYKVNTKNSPVALKITDAARNSLEEQIKSSFIYTVNQTIFSSLNILGKNAENDKENIINLKDAIIKLSDNMDVITDVLGGISDDSNDFNSTLSQIKSGIPMINSRITTLGNGNDANNSSVLSLQSSMNNTFDNIAINLNTSKTDIYRIQNLILNFNSAASNSKYSNIDTTVTKINYEINILYNKINSTINILEKFNDFKNDDNTSKLINSLKNTRDSLNTEKNKISDIQKQLESSNEINKDLIDSITNDTANLNQQLIDETNEYNGQVRKSLNSTAAELVESTDKASSVLKSMQDLTSHGDNSLDALINGSELTANSSSKLNNRLMEFKGIINDLANKLKLVTNNDIIQIITILQNNPNFMGNLASSPFNVKEQNIYTISNFGSSMAPAYTTLSIWIGSIILVSIFKTDADRFKGDEGLNSKERYLGKMSTFIAFALVQGFIVAIGDKLLLNVQMVNTFLMIMVALVSSFTFTVITYTLVSMFGNLGKAISIVFLITQISGSGATYPIQLDPLIFRILQPLFPFTYSVSGFREAIAGPLISTVAMDFTFMLLISMCFILLGIFLKKPLQNKIYKFRAKLTQSGMGD</sequence>
<evidence type="ECO:0000259" key="7">
    <source>
        <dbReference type="Pfam" id="PF12698"/>
    </source>
</evidence>
<dbReference type="NCBIfam" id="TIGR03062">
    <property type="entry name" value="pip_yhgE_Cterm"/>
    <property type="match status" value="1"/>
</dbReference>
<protein>
    <submittedName>
        <fullName evidence="8">ABC-2 family transporter protein</fullName>
    </submittedName>
</protein>
<evidence type="ECO:0000313" key="9">
    <source>
        <dbReference type="Proteomes" id="UP000077407"/>
    </source>
</evidence>
<feature type="domain" description="ABC-2 type transporter transmembrane" evidence="7">
    <location>
        <begin position="372"/>
        <end position="697"/>
    </location>
</feature>
<evidence type="ECO:0000256" key="5">
    <source>
        <dbReference type="SAM" id="Coils"/>
    </source>
</evidence>
<dbReference type="Pfam" id="PF12698">
    <property type="entry name" value="ABC2_membrane_3"/>
    <property type="match status" value="2"/>
</dbReference>
<proteinExistence type="predicted"/>
<dbReference type="RefSeq" id="WP_063554354.1">
    <property type="nucleotide sequence ID" value="NZ_LITT01000007.1"/>
</dbReference>
<dbReference type="Proteomes" id="UP000077407">
    <property type="component" value="Unassembled WGS sequence"/>
</dbReference>
<dbReference type="GO" id="GO:0016020">
    <property type="term" value="C:membrane"/>
    <property type="evidence" value="ECO:0007669"/>
    <property type="project" value="UniProtKB-SubCell"/>
</dbReference>
<dbReference type="AlphaFoldDB" id="A0A162NAZ1"/>
<feature type="transmembrane region" description="Helical" evidence="6">
    <location>
        <begin position="626"/>
        <end position="649"/>
    </location>
</feature>
<dbReference type="InterPro" id="IPR051328">
    <property type="entry name" value="T7SS_ABC-Transporter"/>
</dbReference>
<accession>A0A162NAZ1</accession>
<evidence type="ECO:0000313" key="8">
    <source>
        <dbReference type="EMBL" id="OAA91189.1"/>
    </source>
</evidence>
<comment type="caution">
    <text evidence="8">The sequence shown here is derived from an EMBL/GenBank/DDBJ whole genome shotgun (WGS) entry which is preliminary data.</text>
</comment>
<gene>
    <name evidence="8" type="ORF">WY13_00753</name>
</gene>
<dbReference type="NCBIfam" id="TIGR03061">
    <property type="entry name" value="pip_yhgE_Nterm"/>
    <property type="match status" value="1"/>
</dbReference>